<proteinExistence type="predicted"/>
<evidence type="ECO:0000313" key="2">
    <source>
        <dbReference type="EMBL" id="RAK62361.1"/>
    </source>
</evidence>
<dbReference type="GO" id="GO:0015562">
    <property type="term" value="F:efflux transmembrane transporter activity"/>
    <property type="evidence" value="ECO:0007669"/>
    <property type="project" value="TreeGrafter"/>
</dbReference>
<evidence type="ECO:0000259" key="1">
    <source>
        <dbReference type="Pfam" id="PF25989"/>
    </source>
</evidence>
<feature type="domain" description="YknX-like C-terminal permuted SH3-like" evidence="1">
    <location>
        <begin position="305"/>
        <end position="368"/>
    </location>
</feature>
<dbReference type="OrthoDB" id="9791520at2"/>
<dbReference type="PANTHER" id="PTHR30469">
    <property type="entry name" value="MULTIDRUG RESISTANCE PROTEIN MDTA"/>
    <property type="match status" value="1"/>
</dbReference>
<dbReference type="GO" id="GO:1990281">
    <property type="term" value="C:efflux pump complex"/>
    <property type="evidence" value="ECO:0007669"/>
    <property type="project" value="TreeGrafter"/>
</dbReference>
<dbReference type="Gene3D" id="1.10.287.470">
    <property type="entry name" value="Helix hairpin bin"/>
    <property type="match status" value="1"/>
</dbReference>
<keyword evidence="3" id="KW-1185">Reference proteome</keyword>
<dbReference type="Gene3D" id="2.40.420.20">
    <property type="match status" value="1"/>
</dbReference>
<protein>
    <submittedName>
        <fullName evidence="2">Efflux transporter periplasmic adaptor subunit</fullName>
    </submittedName>
</protein>
<evidence type="ECO:0000313" key="3">
    <source>
        <dbReference type="Proteomes" id="UP000249524"/>
    </source>
</evidence>
<dbReference type="Gene3D" id="2.40.30.170">
    <property type="match status" value="1"/>
</dbReference>
<dbReference type="Pfam" id="PF25989">
    <property type="entry name" value="YknX_C"/>
    <property type="match status" value="1"/>
</dbReference>
<name>A0A328B7H2_9CAUL</name>
<sequence length="375" mass="39314">MLLAPRPVEVGTAVVSVGPIAESVADQGYARVREAYVIAAPVSGRLERIALHVGDRVVAGQTVVARIAPASADLLDPRTRAQAQATVAAAQAAVGAAAAQQEQLAAESRKADADLRRVRTLAEKGYAANQALDAAEAQARAARAAVRAAAAQLAVRRSELTAARSALLGPEADGGGAVPVTSPSSGYVTRVLQESERTVAMGAPLVEIGDQSGLEAAVEFLTQDAVRIREGMPAEIFDWGGEGTIPAVVRRVEPQAFTKVSALGVEEQRVLVLLQFAGDPAGWARLGPGYRVWGRVILRREPKAVKAPLGALVREGGRWAVFRAEGGRARLTVVEVGAMTDKEAEIRKGLKAGERVVVFPSDKVGDGVRLRDRGE</sequence>
<organism evidence="2 3">
    <name type="scientific">Phenylobacterium kunshanense</name>
    <dbReference type="NCBI Taxonomy" id="1445034"/>
    <lineage>
        <taxon>Bacteria</taxon>
        <taxon>Pseudomonadati</taxon>
        <taxon>Pseudomonadota</taxon>
        <taxon>Alphaproteobacteria</taxon>
        <taxon>Caulobacterales</taxon>
        <taxon>Caulobacteraceae</taxon>
        <taxon>Phenylobacterium</taxon>
    </lineage>
</organism>
<dbReference type="AlphaFoldDB" id="A0A328B7H2"/>
<dbReference type="InterPro" id="IPR058637">
    <property type="entry name" value="YknX-like_C"/>
</dbReference>
<gene>
    <name evidence="2" type="ORF">DJ019_19680</name>
</gene>
<accession>A0A328B7H2</accession>
<dbReference type="EMBL" id="QFYS01000012">
    <property type="protein sequence ID" value="RAK62361.1"/>
    <property type="molecule type" value="Genomic_DNA"/>
</dbReference>
<reference evidence="2 3" key="1">
    <citation type="submission" date="2018-05" db="EMBL/GenBank/DDBJ databases">
        <authorList>
            <person name="Lanie J.A."/>
            <person name="Ng W.-L."/>
            <person name="Kazmierczak K.M."/>
            <person name="Andrzejewski T.M."/>
            <person name="Davidsen T.M."/>
            <person name="Wayne K.J."/>
            <person name="Tettelin H."/>
            <person name="Glass J.I."/>
            <person name="Rusch D."/>
            <person name="Podicherti R."/>
            <person name="Tsui H.-C.T."/>
            <person name="Winkler M.E."/>
        </authorList>
    </citation>
    <scope>NUCLEOTIDE SEQUENCE [LARGE SCALE GENOMIC DNA]</scope>
    <source>
        <strain evidence="2 3">BUT-10</strain>
    </source>
</reference>
<comment type="caution">
    <text evidence="2">The sequence shown here is derived from an EMBL/GenBank/DDBJ whole genome shotgun (WGS) entry which is preliminary data.</text>
</comment>
<dbReference type="Proteomes" id="UP000249524">
    <property type="component" value="Unassembled WGS sequence"/>
</dbReference>
<dbReference type="PANTHER" id="PTHR30469:SF15">
    <property type="entry name" value="HLYD FAMILY OF SECRETION PROTEINS"/>
    <property type="match status" value="1"/>
</dbReference>
<dbReference type="Gene3D" id="2.40.50.100">
    <property type="match status" value="1"/>
</dbReference>